<feature type="region of interest" description="Disordered" evidence="1">
    <location>
        <begin position="36"/>
        <end position="65"/>
    </location>
</feature>
<protein>
    <recommendedName>
        <fullName evidence="3">Pectinesterase inhibitor domain-containing protein</fullName>
    </recommendedName>
</protein>
<sequence length="175" mass="19135">MPSERHKRMIIAANSLSVILVVAICAVVAIVNNSKSTTTNSTSSFSTSSSHKSSSTSSSFTSSSNSTKWFQISNAIQVLCSPTTHRTICESNLKDAVNAISTPKDLDRVAIDVIVDEVSKAFKHSDTVGTATVKSIMEVYQKLHTYEVVELNNTLNIIDVYHLNRLSKQVQELKN</sequence>
<keyword evidence="2" id="KW-0472">Membrane</keyword>
<feature type="domain" description="Pectinesterase inhibitor" evidence="3">
    <location>
        <begin position="74"/>
        <end position="171"/>
    </location>
</feature>
<evidence type="ECO:0000259" key="3">
    <source>
        <dbReference type="Pfam" id="PF04043"/>
    </source>
</evidence>
<proteinExistence type="predicted"/>
<evidence type="ECO:0000313" key="5">
    <source>
        <dbReference type="Proteomes" id="UP000734854"/>
    </source>
</evidence>
<evidence type="ECO:0000313" key="4">
    <source>
        <dbReference type="EMBL" id="KAG6476676.1"/>
    </source>
</evidence>
<evidence type="ECO:0000256" key="1">
    <source>
        <dbReference type="SAM" id="MobiDB-lite"/>
    </source>
</evidence>
<organism evidence="4 5">
    <name type="scientific">Zingiber officinale</name>
    <name type="common">Ginger</name>
    <name type="synonym">Amomum zingiber</name>
    <dbReference type="NCBI Taxonomy" id="94328"/>
    <lineage>
        <taxon>Eukaryota</taxon>
        <taxon>Viridiplantae</taxon>
        <taxon>Streptophyta</taxon>
        <taxon>Embryophyta</taxon>
        <taxon>Tracheophyta</taxon>
        <taxon>Spermatophyta</taxon>
        <taxon>Magnoliopsida</taxon>
        <taxon>Liliopsida</taxon>
        <taxon>Zingiberales</taxon>
        <taxon>Zingiberaceae</taxon>
        <taxon>Zingiber</taxon>
    </lineage>
</organism>
<dbReference type="InterPro" id="IPR035513">
    <property type="entry name" value="Invertase/methylesterase_inhib"/>
</dbReference>
<keyword evidence="5" id="KW-1185">Reference proteome</keyword>
<dbReference type="GO" id="GO:0004857">
    <property type="term" value="F:enzyme inhibitor activity"/>
    <property type="evidence" value="ECO:0007669"/>
    <property type="project" value="InterPro"/>
</dbReference>
<name>A0A8J5F220_ZINOF</name>
<keyword evidence="2" id="KW-0812">Transmembrane</keyword>
<dbReference type="Gene3D" id="1.20.140.40">
    <property type="entry name" value="Invertase/pectin methylesterase inhibitor family protein"/>
    <property type="match status" value="1"/>
</dbReference>
<accession>A0A8J5F220</accession>
<dbReference type="AlphaFoldDB" id="A0A8J5F220"/>
<gene>
    <name evidence="4" type="ORF">ZIOFF_065922</name>
</gene>
<reference evidence="4 5" key="1">
    <citation type="submission" date="2020-08" db="EMBL/GenBank/DDBJ databases">
        <title>Plant Genome Project.</title>
        <authorList>
            <person name="Zhang R.-G."/>
        </authorList>
    </citation>
    <scope>NUCLEOTIDE SEQUENCE [LARGE SCALE GENOMIC DNA]</scope>
    <source>
        <tissue evidence="4">Rhizome</tissue>
    </source>
</reference>
<dbReference type="Proteomes" id="UP000734854">
    <property type="component" value="Unassembled WGS sequence"/>
</dbReference>
<dbReference type="Pfam" id="PF04043">
    <property type="entry name" value="PMEI"/>
    <property type="match status" value="1"/>
</dbReference>
<comment type="caution">
    <text evidence="4">The sequence shown here is derived from an EMBL/GenBank/DDBJ whole genome shotgun (WGS) entry which is preliminary data.</text>
</comment>
<keyword evidence="2" id="KW-1133">Transmembrane helix</keyword>
<dbReference type="InterPro" id="IPR006501">
    <property type="entry name" value="Pectinesterase_inhib_dom"/>
</dbReference>
<feature type="transmembrane region" description="Helical" evidence="2">
    <location>
        <begin position="12"/>
        <end position="31"/>
    </location>
</feature>
<dbReference type="SUPFAM" id="SSF101148">
    <property type="entry name" value="Plant invertase/pectin methylesterase inhibitor"/>
    <property type="match status" value="1"/>
</dbReference>
<evidence type="ECO:0000256" key="2">
    <source>
        <dbReference type="SAM" id="Phobius"/>
    </source>
</evidence>
<dbReference type="EMBL" id="JACMSC010000018">
    <property type="protein sequence ID" value="KAG6476676.1"/>
    <property type="molecule type" value="Genomic_DNA"/>
</dbReference>